<name>A0ABP3EDG7_9GAMM</name>
<comment type="caution">
    <text evidence="2">The sequence shown here is derived from an EMBL/GenBank/DDBJ whole genome shotgun (WGS) entry which is preliminary data.</text>
</comment>
<dbReference type="SUPFAM" id="SSF53474">
    <property type="entry name" value="alpha/beta-Hydrolases"/>
    <property type="match status" value="1"/>
</dbReference>
<protein>
    <recommendedName>
        <fullName evidence="4">DUF2974 domain-containing protein</fullName>
    </recommendedName>
</protein>
<evidence type="ECO:0000256" key="1">
    <source>
        <dbReference type="SAM" id="MobiDB-lite"/>
    </source>
</evidence>
<dbReference type="Proteomes" id="UP001500657">
    <property type="component" value="Unassembled WGS sequence"/>
</dbReference>
<evidence type="ECO:0008006" key="4">
    <source>
        <dbReference type="Google" id="ProtNLM"/>
    </source>
</evidence>
<proteinExistence type="predicted"/>
<keyword evidence="3" id="KW-1185">Reference proteome</keyword>
<gene>
    <name evidence="2" type="ORF">GCM10009126_23580</name>
</gene>
<sequence length="629" mass="67345">MDLDGQKYQIFGYTDDAATGFHATAYQNTTTNEVIIAIRGTDPDILRHTGTLMKDIAADYQMVRDQVNPQIEDARAFAKEILDKAEKLGIPKDKITLAGHSLAGAEVEVLASEFQLRGITINGYGAVDLGYDVPEGGDKVINYVMAGDVVSAASRHYGEVVPLASDQDLVKLREARYLNASPDAVAPNPLLAMSLGDHSGAHFTGPNSVLKPENMAHAKQNYAENKLAIDHFRSDAYNARAELALALNSTEHLNFESTYAHLSPLMQQQLAEYHASTVDPMIRNALEHNRVAAGVTHALDQGSAVSRAGGEYLQQGGEQAARGFRSVGQAVQQQADEVSRMAGAATPLDPLLAGGVAVGAKAFGYVAHAEAEGLARTSHLAGQAAHATGQLAADVGQGLKHGVERGLHAYASAVQSGVHQGEATIVRGIDDAIENHARLEKMIDTVGHAYADARRTVTRGVDAVQRAAGDTYDTLSHPGQWFGQAPATSSADAPRPARTQPFAPADPVRAPGDPRHPDNANHALYNELHRRIPDASEARLLQFTAACHAHNITTQTLRQIHFDRDSGTMLFQGSGVLATPASVDVKTPSPEPQQSIQQIQHHDQQQAQMMGWRQSQNVAGPQGPAFARR</sequence>
<feature type="region of interest" description="Disordered" evidence="1">
    <location>
        <begin position="602"/>
        <end position="629"/>
    </location>
</feature>
<dbReference type="EMBL" id="BAAAFO010000003">
    <property type="protein sequence ID" value="GAA0257651.1"/>
    <property type="molecule type" value="Genomic_DNA"/>
</dbReference>
<dbReference type="Gene3D" id="3.40.50.1820">
    <property type="entry name" value="alpha/beta hydrolase"/>
    <property type="match status" value="1"/>
</dbReference>
<dbReference type="InterPro" id="IPR029058">
    <property type="entry name" value="AB_hydrolase_fold"/>
</dbReference>
<organism evidence="2 3">
    <name type="scientific">Rhodanobacter caeni</name>
    <dbReference type="NCBI Taxonomy" id="657654"/>
    <lineage>
        <taxon>Bacteria</taxon>
        <taxon>Pseudomonadati</taxon>
        <taxon>Pseudomonadota</taxon>
        <taxon>Gammaproteobacteria</taxon>
        <taxon>Lysobacterales</taxon>
        <taxon>Rhodanobacteraceae</taxon>
        <taxon>Rhodanobacter</taxon>
    </lineage>
</organism>
<accession>A0ABP3EDG7</accession>
<evidence type="ECO:0000313" key="3">
    <source>
        <dbReference type="Proteomes" id="UP001500657"/>
    </source>
</evidence>
<evidence type="ECO:0000313" key="2">
    <source>
        <dbReference type="EMBL" id="GAA0257651.1"/>
    </source>
</evidence>
<reference evidence="3" key="1">
    <citation type="journal article" date="2019" name="Int. J. Syst. Evol. Microbiol.">
        <title>The Global Catalogue of Microorganisms (GCM) 10K type strain sequencing project: providing services to taxonomists for standard genome sequencing and annotation.</title>
        <authorList>
            <consortium name="The Broad Institute Genomics Platform"/>
            <consortium name="The Broad Institute Genome Sequencing Center for Infectious Disease"/>
            <person name="Wu L."/>
            <person name="Ma J."/>
        </authorList>
    </citation>
    <scope>NUCLEOTIDE SEQUENCE [LARGE SCALE GENOMIC DNA]</scope>
    <source>
        <strain evidence="3">JCM 16242</strain>
    </source>
</reference>
<feature type="region of interest" description="Disordered" evidence="1">
    <location>
        <begin position="475"/>
        <end position="521"/>
    </location>
</feature>